<evidence type="ECO:0000313" key="3">
    <source>
        <dbReference type="Proteomes" id="UP000534306"/>
    </source>
</evidence>
<dbReference type="EMBL" id="JACHKF010000001">
    <property type="protein sequence ID" value="MBB6569567.1"/>
    <property type="molecule type" value="Genomic_DNA"/>
</dbReference>
<protein>
    <submittedName>
        <fullName evidence="2">Uncharacterized protein</fullName>
    </submittedName>
</protein>
<gene>
    <name evidence="1" type="ORF">HNR71_005204</name>
    <name evidence="2" type="ORF">HPO96_10115</name>
</gene>
<name>A0A7Y4KXS5_9ACTN</name>
<dbReference type="RefSeq" id="WP_171673089.1">
    <property type="nucleotide sequence ID" value="NZ_BAAAGT010000002.1"/>
</dbReference>
<proteinExistence type="predicted"/>
<organism evidence="2 3">
    <name type="scientific">Kribbella sandramycini</name>
    <dbReference type="NCBI Taxonomy" id="60450"/>
    <lineage>
        <taxon>Bacteria</taxon>
        <taxon>Bacillati</taxon>
        <taxon>Actinomycetota</taxon>
        <taxon>Actinomycetes</taxon>
        <taxon>Propionibacteriales</taxon>
        <taxon>Kribbellaceae</taxon>
        <taxon>Kribbella</taxon>
    </lineage>
</organism>
<evidence type="ECO:0000313" key="4">
    <source>
        <dbReference type="Proteomes" id="UP000553957"/>
    </source>
</evidence>
<dbReference type="EMBL" id="JABJRC010000002">
    <property type="protein sequence ID" value="NOL40599.1"/>
    <property type="molecule type" value="Genomic_DNA"/>
</dbReference>
<dbReference type="Proteomes" id="UP000534306">
    <property type="component" value="Unassembled WGS sequence"/>
</dbReference>
<dbReference type="AlphaFoldDB" id="A0A7Y4KXS5"/>
<evidence type="ECO:0000313" key="2">
    <source>
        <dbReference type="EMBL" id="NOL40599.1"/>
    </source>
</evidence>
<reference evidence="2 3" key="1">
    <citation type="submission" date="2020-05" db="EMBL/GenBank/DDBJ databases">
        <title>Genome sequence of Kribbella sandramycini ATCC 39419.</title>
        <authorList>
            <person name="Maclea K.S."/>
            <person name="Fair J.L."/>
        </authorList>
    </citation>
    <scope>NUCLEOTIDE SEQUENCE [LARGE SCALE GENOMIC DNA]</scope>
    <source>
        <strain evidence="2 3">ATCC 39419</strain>
    </source>
</reference>
<comment type="caution">
    <text evidence="2">The sequence shown here is derived from an EMBL/GenBank/DDBJ whole genome shotgun (WGS) entry which is preliminary data.</text>
</comment>
<sequence>MSGLHLFLEEAEPYVASLGKTGEDLTEEMRLLQAALQNSVHQIGTDLIGTAFGAGFGPASKTVGDVAGQVPTDFTNLFDGGVAALALYRLQAVNAVLALTRLIKD</sequence>
<evidence type="ECO:0000313" key="1">
    <source>
        <dbReference type="EMBL" id="MBB6569567.1"/>
    </source>
</evidence>
<reference evidence="1 4" key="2">
    <citation type="submission" date="2020-08" db="EMBL/GenBank/DDBJ databases">
        <title>Sequencing the genomes of 1000 actinobacteria strains.</title>
        <authorList>
            <person name="Klenk H.-P."/>
        </authorList>
    </citation>
    <scope>NUCLEOTIDE SEQUENCE [LARGE SCALE GENOMIC DNA]</scope>
    <source>
        <strain evidence="1 4">DSM 15626</strain>
    </source>
</reference>
<accession>A0A7Y4KXS5</accession>
<dbReference type="Proteomes" id="UP000553957">
    <property type="component" value="Unassembled WGS sequence"/>
</dbReference>
<keyword evidence="3" id="KW-1185">Reference proteome</keyword>